<organism evidence="6 7">
    <name type="scientific">Perilla frutescens var. hirtella</name>
    <name type="common">Perilla citriodora</name>
    <name type="synonym">Perilla setoyensis</name>
    <dbReference type="NCBI Taxonomy" id="608512"/>
    <lineage>
        <taxon>Eukaryota</taxon>
        <taxon>Viridiplantae</taxon>
        <taxon>Streptophyta</taxon>
        <taxon>Embryophyta</taxon>
        <taxon>Tracheophyta</taxon>
        <taxon>Spermatophyta</taxon>
        <taxon>Magnoliopsida</taxon>
        <taxon>eudicotyledons</taxon>
        <taxon>Gunneridae</taxon>
        <taxon>Pentapetalae</taxon>
        <taxon>asterids</taxon>
        <taxon>lamiids</taxon>
        <taxon>Lamiales</taxon>
        <taxon>Lamiaceae</taxon>
        <taxon>Nepetoideae</taxon>
        <taxon>Elsholtzieae</taxon>
        <taxon>Perilla</taxon>
    </lineage>
</organism>
<evidence type="ECO:0008006" key="8">
    <source>
        <dbReference type="Google" id="ProtNLM"/>
    </source>
</evidence>
<dbReference type="InterPro" id="IPR005299">
    <property type="entry name" value="MeTrfase_7"/>
</dbReference>
<evidence type="ECO:0000313" key="6">
    <source>
        <dbReference type="EMBL" id="KAH6754949.1"/>
    </source>
</evidence>
<protein>
    <recommendedName>
        <fullName evidence="8">S-adenosylmethionine-dependent methyltransferase</fullName>
    </recommendedName>
</protein>
<dbReference type="AlphaFoldDB" id="A0AAD4NVD7"/>
<dbReference type="InterPro" id="IPR042086">
    <property type="entry name" value="MeTrfase_capping"/>
</dbReference>
<name>A0AAD4NVD7_PERFH</name>
<accession>A0AAD4NVD7</accession>
<evidence type="ECO:0000256" key="1">
    <source>
        <dbReference type="ARBA" id="ARBA00007967"/>
    </source>
</evidence>
<evidence type="ECO:0000313" key="7">
    <source>
        <dbReference type="Proteomes" id="UP001190926"/>
    </source>
</evidence>
<comment type="caution">
    <text evidence="6">The sequence shown here is derived from an EMBL/GenBank/DDBJ whole genome shotgun (WGS) entry which is preliminary data.</text>
</comment>
<gene>
    <name evidence="6" type="ORF">C2S53_019357</name>
</gene>
<dbReference type="SUPFAM" id="SSF53335">
    <property type="entry name" value="S-adenosyl-L-methionine-dependent methyltransferases"/>
    <property type="match status" value="1"/>
</dbReference>
<dbReference type="Gene3D" id="3.40.50.150">
    <property type="entry name" value="Vaccinia Virus protein VP39"/>
    <property type="match status" value="1"/>
</dbReference>
<dbReference type="GO" id="GO:0046872">
    <property type="term" value="F:metal ion binding"/>
    <property type="evidence" value="ECO:0007669"/>
    <property type="project" value="UniProtKB-KW"/>
</dbReference>
<reference evidence="6 7" key="1">
    <citation type="journal article" date="2021" name="Nat. Commun.">
        <title>Incipient diploidization of the medicinal plant Perilla within 10,000 years.</title>
        <authorList>
            <person name="Zhang Y."/>
            <person name="Shen Q."/>
            <person name="Leng L."/>
            <person name="Zhang D."/>
            <person name="Chen S."/>
            <person name="Shi Y."/>
            <person name="Ning Z."/>
            <person name="Chen S."/>
        </authorList>
    </citation>
    <scope>NUCLEOTIDE SEQUENCE [LARGE SCALE GENOMIC DNA]</scope>
    <source>
        <strain evidence="7">cv. PC099</strain>
    </source>
</reference>
<keyword evidence="4" id="KW-0479">Metal-binding</keyword>
<dbReference type="Pfam" id="PF03492">
    <property type="entry name" value="Methyltransf_7"/>
    <property type="match status" value="1"/>
</dbReference>
<evidence type="ECO:0000256" key="3">
    <source>
        <dbReference type="ARBA" id="ARBA00022679"/>
    </source>
</evidence>
<keyword evidence="2" id="KW-0489">Methyltransferase</keyword>
<keyword evidence="7" id="KW-1185">Reference proteome</keyword>
<dbReference type="Proteomes" id="UP001190926">
    <property type="component" value="Unassembled WGS sequence"/>
</dbReference>
<keyword evidence="5" id="KW-0460">Magnesium</keyword>
<dbReference type="PANTHER" id="PTHR31009">
    <property type="entry name" value="S-ADENOSYL-L-METHIONINE:CARBOXYL METHYLTRANSFERASE FAMILY PROTEIN"/>
    <property type="match status" value="1"/>
</dbReference>
<dbReference type="GO" id="GO:0008168">
    <property type="term" value="F:methyltransferase activity"/>
    <property type="evidence" value="ECO:0007669"/>
    <property type="project" value="UniProtKB-KW"/>
</dbReference>
<evidence type="ECO:0000256" key="2">
    <source>
        <dbReference type="ARBA" id="ARBA00022603"/>
    </source>
</evidence>
<dbReference type="InterPro" id="IPR029063">
    <property type="entry name" value="SAM-dependent_MTases_sf"/>
</dbReference>
<comment type="similarity">
    <text evidence="1">Belongs to the methyltransferase superfamily. Type-7 methyltransferase family.</text>
</comment>
<evidence type="ECO:0000256" key="4">
    <source>
        <dbReference type="ARBA" id="ARBA00022723"/>
    </source>
</evidence>
<dbReference type="EMBL" id="SDAM02029679">
    <property type="protein sequence ID" value="KAH6754949.1"/>
    <property type="molecule type" value="Genomic_DNA"/>
</dbReference>
<dbReference type="Gene3D" id="1.10.1200.270">
    <property type="entry name" value="Methyltransferase, alpha-helical capping domain"/>
    <property type="match status" value="1"/>
</dbReference>
<proteinExistence type="inferred from homology"/>
<dbReference type="GO" id="GO:0032259">
    <property type="term" value="P:methylation"/>
    <property type="evidence" value="ECO:0007669"/>
    <property type="project" value="UniProtKB-KW"/>
</dbReference>
<evidence type="ECO:0000256" key="5">
    <source>
        <dbReference type="ARBA" id="ARBA00022842"/>
    </source>
</evidence>
<keyword evidence="3" id="KW-0808">Transferase</keyword>
<sequence>MGEESFNTAASSKHHMIGGDGPNSYARNSAYQKELLVSAEGLMQELIWKHLNFDPEKMKTFRIADFGCSVGPNAFLVVENIIAAVEKRCKPEDEVPEFHVFFNDVISNDFNTLFKLVPASRKYLVAAAPGSFHSRLFPKGTIHIAHCSTALHWLSRVPEKVCNRGRIHYSGAGKEVIKAYSCQYERDMEAFLRARGDELVSGGLMVLLLIGFPDGYTLASDSSIGQAFHILGSCLYDMAKMGKISEEDVDGFNLPFYYPSPTELKALIEANGAFSVERMVELGAPMRRNPDATTVVAHLRAVIGVLLQEHFGKEIVEEVFHLHLDKLLKKPNIVDHTHHKETIYFLFLKRNSY</sequence>